<organism evidence="4 6">
    <name type="scientific">Bradyrhizobium symbiodeficiens</name>
    <dbReference type="NCBI Taxonomy" id="1404367"/>
    <lineage>
        <taxon>Bacteria</taxon>
        <taxon>Pseudomonadati</taxon>
        <taxon>Pseudomonadota</taxon>
        <taxon>Alphaproteobacteria</taxon>
        <taxon>Hyphomicrobiales</taxon>
        <taxon>Nitrobacteraceae</taxon>
        <taxon>Bradyrhizobium</taxon>
    </lineage>
</organism>
<dbReference type="GO" id="GO:0009303">
    <property type="term" value="P:rRNA transcription"/>
    <property type="evidence" value="ECO:0007669"/>
    <property type="project" value="TreeGrafter"/>
</dbReference>
<feature type="region of interest" description="Disordered" evidence="1">
    <location>
        <begin position="232"/>
        <end position="272"/>
    </location>
</feature>
<dbReference type="Proteomes" id="UP000319298">
    <property type="component" value="Chromosome"/>
</dbReference>
<feature type="domain" description="CarD-like/TRCF RNAP-interacting" evidence="2">
    <location>
        <begin position="78"/>
        <end position="188"/>
    </location>
</feature>
<feature type="compositionally biased region" description="Acidic residues" evidence="1">
    <location>
        <begin position="247"/>
        <end position="272"/>
    </location>
</feature>
<dbReference type="EMBL" id="CP050066">
    <property type="protein sequence ID" value="QIP06390.1"/>
    <property type="molecule type" value="Genomic_DNA"/>
</dbReference>
<reference evidence="5 6" key="2">
    <citation type="journal article" date="2020" name="Int. J. Syst. Evol. Microbiol.">
        <title>Description and complete genome sequences of Bradyrhizobium symbiodeficiens sp. nov., a non-symbiotic bacterium associated with legumes native to Canada.</title>
        <authorList>
            <person name="Bromfield E.S.P."/>
            <person name="Cloutier S."/>
            <person name="Nguyen H.D.T."/>
        </authorList>
    </citation>
    <scope>NUCLEOTIDE SEQUENCE [LARGE SCALE GENOMIC DNA]</scope>
    <source>
        <strain evidence="4 6">101S1MB</strain>
        <strain evidence="3 5">65S1MB</strain>
    </source>
</reference>
<dbReference type="Pfam" id="PF02559">
    <property type="entry name" value="CarD_TRCF_RID"/>
    <property type="match status" value="1"/>
</dbReference>
<dbReference type="SUPFAM" id="SSF141259">
    <property type="entry name" value="CarD-like"/>
    <property type="match status" value="1"/>
</dbReference>
<dbReference type="AlphaFoldDB" id="A0A6G8ZV62"/>
<sequence>MPNKTAKPAAKATVAKPAAKPVAAKAPAAKAPAAKPVASKAPVAAPAKAPVAAAKPAVKPAAAAPKVEEKKVVTQRQGFKANEFVVYPAHGVGQILAIEEQEIAGAKLELFVINFIKDKMTLRVPTAKVANVGMRKLSEPALVKKALETLKGRARVKRTMWSRRAQEYEAKINSGDIVAIAEVVRDLFRSESQPEQSYSERQLYEAALDRLSREIAVVQHSTETEAVKEIEAQLAKSPRRGAKSETAEGEADAEGDTDDTDGDDTTVADEAA</sequence>
<feature type="region of interest" description="Disordered" evidence="1">
    <location>
        <begin position="1"/>
        <end position="39"/>
    </location>
</feature>
<dbReference type="InterPro" id="IPR036101">
    <property type="entry name" value="CarD-like/TRCF_RID_sf"/>
</dbReference>
<name>A0A6G8ZV62_9BRAD</name>
<evidence type="ECO:0000256" key="1">
    <source>
        <dbReference type="SAM" id="MobiDB-lite"/>
    </source>
</evidence>
<evidence type="ECO:0000313" key="3">
    <source>
        <dbReference type="EMBL" id="QDF41468.2"/>
    </source>
</evidence>
<dbReference type="FunFam" id="2.40.10.170:FF:000013">
    <property type="entry name" value="Transcriptional regulator, CarD family"/>
    <property type="match status" value="1"/>
</dbReference>
<evidence type="ECO:0000313" key="5">
    <source>
        <dbReference type="Proteomes" id="UP000319298"/>
    </source>
</evidence>
<reference evidence="5" key="1">
    <citation type="submission" date="2019-06" db="EMBL/GenBank/DDBJ databases">
        <title>Whole-Genome Sequence of Bradyrhizobium sp. 3 Strain 65S1MB.</title>
        <authorList>
            <person name="Bromfield E.S.P."/>
            <person name="Cloutier S."/>
            <person name="Nguyen H.D.T."/>
        </authorList>
    </citation>
    <scope>NUCLEOTIDE SEQUENCE [LARGE SCALE GENOMIC DNA]</scope>
    <source>
        <strain evidence="5">65S1MB</strain>
    </source>
</reference>
<dbReference type="InterPro" id="IPR003711">
    <property type="entry name" value="CarD-like/TRCF_RID"/>
</dbReference>
<evidence type="ECO:0000259" key="2">
    <source>
        <dbReference type="SMART" id="SM01058"/>
    </source>
</evidence>
<dbReference type="InterPro" id="IPR048792">
    <property type="entry name" value="CarD_C"/>
</dbReference>
<dbReference type="PANTHER" id="PTHR38447">
    <property type="entry name" value="TRANSCRIPTION FACTOR YDEB-RELATED"/>
    <property type="match status" value="1"/>
</dbReference>
<keyword evidence="5" id="KW-1185">Reference proteome</keyword>
<dbReference type="SMART" id="SM01058">
    <property type="entry name" value="CarD_TRCF"/>
    <property type="match status" value="1"/>
</dbReference>
<gene>
    <name evidence="3" type="ORF">FJN17_29965</name>
    <name evidence="4" type="ORF">HAV00_09100</name>
</gene>
<dbReference type="PANTHER" id="PTHR38447:SF1">
    <property type="entry name" value="RNA POLYMERASE-BINDING TRANSCRIPTION FACTOR CARD"/>
    <property type="match status" value="1"/>
</dbReference>
<dbReference type="Pfam" id="PF21095">
    <property type="entry name" value="CarD_C"/>
    <property type="match status" value="1"/>
</dbReference>
<protein>
    <submittedName>
        <fullName evidence="4">CarD family transcriptional regulator</fullName>
    </submittedName>
</protein>
<dbReference type="InterPro" id="IPR042215">
    <property type="entry name" value="CarD-like_C"/>
</dbReference>
<reference evidence="4" key="3">
    <citation type="submission" date="2024-02" db="EMBL/GenBank/DDBJ databases">
        <authorList>
            <person name="Bromfield E.S.P."/>
            <person name="Cloutier S."/>
            <person name="Nguyen H.D.T."/>
        </authorList>
    </citation>
    <scope>NUCLEOTIDE SEQUENCE</scope>
    <source>
        <strain evidence="4">101S1MB</strain>
        <strain evidence="3">65S1MB</strain>
    </source>
</reference>
<dbReference type="FunFam" id="1.20.58.1290:FF:000003">
    <property type="entry name" value="Transcriptional regulator, CarD family"/>
    <property type="match status" value="1"/>
</dbReference>
<dbReference type="Gene3D" id="1.20.58.1290">
    <property type="entry name" value="CarD-like, C-terminal domain"/>
    <property type="match status" value="1"/>
</dbReference>
<evidence type="ECO:0000313" key="4">
    <source>
        <dbReference type="EMBL" id="QIP06390.1"/>
    </source>
</evidence>
<dbReference type="InterPro" id="IPR052531">
    <property type="entry name" value="CarD-like_regulator"/>
</dbReference>
<proteinExistence type="predicted"/>
<accession>A0A6G8ZV62</accession>
<evidence type="ECO:0000313" key="6">
    <source>
        <dbReference type="Proteomes" id="UP000500895"/>
    </source>
</evidence>
<dbReference type="Proteomes" id="UP000500895">
    <property type="component" value="Chromosome"/>
</dbReference>
<dbReference type="EMBL" id="CP041090">
    <property type="protein sequence ID" value="QDF41468.2"/>
    <property type="molecule type" value="Genomic_DNA"/>
</dbReference>
<dbReference type="Gene3D" id="2.40.10.170">
    <property type="match status" value="1"/>
</dbReference>
<dbReference type="RefSeq" id="WP_162308319.1">
    <property type="nucleotide sequence ID" value="NZ_CP029427.2"/>
</dbReference>